<dbReference type="Pfam" id="PF07992">
    <property type="entry name" value="Pyr_redox_2"/>
    <property type="match status" value="1"/>
</dbReference>
<evidence type="ECO:0000313" key="2">
    <source>
        <dbReference type="EMBL" id="MBR7620325.1"/>
    </source>
</evidence>
<evidence type="ECO:0000259" key="1">
    <source>
        <dbReference type="Pfam" id="PF07992"/>
    </source>
</evidence>
<dbReference type="PANTHER" id="PTHR42877:SF4">
    <property type="entry name" value="FAD_NAD(P)-BINDING DOMAIN-CONTAINING PROTEIN-RELATED"/>
    <property type="match status" value="1"/>
</dbReference>
<dbReference type="GO" id="GO:0016491">
    <property type="term" value="F:oxidoreductase activity"/>
    <property type="evidence" value="ECO:0007669"/>
    <property type="project" value="InterPro"/>
</dbReference>
<gene>
    <name evidence="2" type="ORF">JKL49_13100</name>
</gene>
<feature type="domain" description="FAD/NAD(P)-binding" evidence="1">
    <location>
        <begin position="5"/>
        <end position="225"/>
    </location>
</feature>
<protein>
    <submittedName>
        <fullName evidence="2">NAD(P)/FAD-dependent oxidoreductase</fullName>
    </submittedName>
</protein>
<dbReference type="PANTHER" id="PTHR42877">
    <property type="entry name" value="L-ORNITHINE N(5)-MONOOXYGENASE-RELATED"/>
    <property type="match status" value="1"/>
</dbReference>
<accession>A0A941HXB9</accession>
<reference evidence="2" key="1">
    <citation type="submission" date="2021-04" db="EMBL/GenBank/DDBJ databases">
        <title>Draft genome assembly of strain Phenylobacterium sp. 20VBR1 using MiniION and Illumina platforms.</title>
        <authorList>
            <person name="Thomas F.A."/>
            <person name="Krishnan K.P."/>
            <person name="Sinha R.K."/>
        </authorList>
    </citation>
    <scope>NUCLEOTIDE SEQUENCE</scope>
    <source>
        <strain evidence="2">20VBR1</strain>
    </source>
</reference>
<dbReference type="InterPro" id="IPR023753">
    <property type="entry name" value="FAD/NAD-binding_dom"/>
</dbReference>
<dbReference type="SUPFAM" id="SSF51905">
    <property type="entry name" value="FAD/NAD(P)-binding domain"/>
    <property type="match status" value="1"/>
</dbReference>
<name>A0A941HXB9_9CAUL</name>
<dbReference type="InterPro" id="IPR036188">
    <property type="entry name" value="FAD/NAD-bd_sf"/>
</dbReference>
<dbReference type="EMBL" id="JAGSGD010000001">
    <property type="protein sequence ID" value="MBR7620325.1"/>
    <property type="molecule type" value="Genomic_DNA"/>
</dbReference>
<organism evidence="2 3">
    <name type="scientific">Phenylobacterium glaciei</name>
    <dbReference type="NCBI Taxonomy" id="2803784"/>
    <lineage>
        <taxon>Bacteria</taxon>
        <taxon>Pseudomonadati</taxon>
        <taxon>Pseudomonadota</taxon>
        <taxon>Alphaproteobacteria</taxon>
        <taxon>Caulobacterales</taxon>
        <taxon>Caulobacteraceae</taxon>
        <taxon>Phenylobacterium</taxon>
    </lineage>
</organism>
<dbReference type="AlphaFoldDB" id="A0A941HXB9"/>
<dbReference type="Proteomes" id="UP000622580">
    <property type="component" value="Unassembled WGS sequence"/>
</dbReference>
<dbReference type="RefSeq" id="WP_215341043.1">
    <property type="nucleotide sequence ID" value="NZ_JAGSGD010000001.1"/>
</dbReference>
<evidence type="ECO:0000313" key="3">
    <source>
        <dbReference type="Proteomes" id="UP000622580"/>
    </source>
</evidence>
<proteinExistence type="predicted"/>
<dbReference type="Gene3D" id="3.50.50.60">
    <property type="entry name" value="FAD/NAD(P)-binding domain"/>
    <property type="match status" value="2"/>
</dbReference>
<keyword evidence="3" id="KW-1185">Reference proteome</keyword>
<dbReference type="InterPro" id="IPR051209">
    <property type="entry name" value="FAD-bind_Monooxygenase_sf"/>
</dbReference>
<sequence>MGADFKVAILGAGFAGLCMGLKLQAKGEASFVILEKADRVGGTWRENIYPGSGCDIPSHLYSYSFEPNPDWPEVFSAQPDILGYIEGVVEKHQLSKHLKFNSEVTSAAWDDGAALWRIGLGDGSTVTAETFVTAWGQLNRPKVPPIPGRDDFAGVAFHSAQWDASVDLTGKRVAVIGNGASAVQFVPEVAKLASQLTLFQRSPNWIVPRMNRPYTDAEKARFRAEPGFMAKVRGDIFEMAEARLEAKRAGTLPVEEVPIPLAHLHAQVTDPDLRAKLTPDYEIGCKRVLISNDFYPALTQPNVTLVTEAIARMTPRGVVDSEGREHEVDVVIYATGFETRSFVGDTGVTGVNGLRLSDVWIDGPEAYLGLSVTGFPNLFMLYGPNTNLGHNSIIYMIEVQADYVLQALDAIAAHGPLSVRQEVSDAFNADLQKALAVTPWAGTCTSWYKTADGRILNNWPHTARAYARAVERFDLETYEVMRAVELA</sequence>
<comment type="caution">
    <text evidence="2">The sequence shown here is derived from an EMBL/GenBank/DDBJ whole genome shotgun (WGS) entry which is preliminary data.</text>
</comment>